<name>B7B9W3_9BACT</name>
<keyword evidence="1" id="KW-1133">Transmembrane helix</keyword>
<keyword evidence="1" id="KW-0812">Transmembrane</keyword>
<reference evidence="2 3" key="1">
    <citation type="submission" date="2008-10" db="EMBL/GenBank/DDBJ databases">
        <title>Draft genome sequence of Parabacteroides johnsonii (DSM 18315).</title>
        <authorList>
            <person name="Sudarsanam P."/>
            <person name="Ley R."/>
            <person name="Guruge J."/>
            <person name="Turnbaugh P.J."/>
            <person name="Mahowald M."/>
            <person name="Liep D."/>
            <person name="Gordon J."/>
        </authorList>
    </citation>
    <scope>NUCLEOTIDE SEQUENCE [LARGE SCALE GENOMIC DNA]</scope>
    <source>
        <strain evidence="2 3">DSM 18315</strain>
    </source>
</reference>
<dbReference type="HOGENOM" id="CLU_3120792_0_0_10"/>
<evidence type="ECO:0000256" key="1">
    <source>
        <dbReference type="SAM" id="Phobius"/>
    </source>
</evidence>
<dbReference type="STRING" id="537006.PRABACTJOHN_01818"/>
<evidence type="ECO:0000313" key="3">
    <source>
        <dbReference type="Proteomes" id="UP000005510"/>
    </source>
</evidence>
<gene>
    <name evidence="2" type="ORF">PRABACTJOHN_01818</name>
</gene>
<protein>
    <submittedName>
        <fullName evidence="2">Uncharacterized protein</fullName>
    </submittedName>
</protein>
<accession>B7B9W3</accession>
<keyword evidence="1" id="KW-0472">Membrane</keyword>
<dbReference type="EMBL" id="ABYH01000205">
    <property type="protein sequence ID" value="EEC96776.1"/>
    <property type="molecule type" value="Genomic_DNA"/>
</dbReference>
<reference evidence="2 3" key="2">
    <citation type="submission" date="2008-10" db="EMBL/GenBank/DDBJ databases">
        <authorList>
            <person name="Fulton L."/>
            <person name="Clifton S."/>
            <person name="Fulton B."/>
            <person name="Xu J."/>
            <person name="Minx P."/>
            <person name="Pepin K.H."/>
            <person name="Johnson M."/>
            <person name="Bhonagiri V."/>
            <person name="Nash W.E."/>
            <person name="Mardis E.R."/>
            <person name="Wilson R.K."/>
        </authorList>
    </citation>
    <scope>NUCLEOTIDE SEQUENCE [LARGE SCALE GENOMIC DNA]</scope>
    <source>
        <strain evidence="2 3">DSM 18315</strain>
    </source>
</reference>
<dbReference type="Proteomes" id="UP000005510">
    <property type="component" value="Unassembled WGS sequence"/>
</dbReference>
<evidence type="ECO:0000313" key="2">
    <source>
        <dbReference type="EMBL" id="EEC96776.1"/>
    </source>
</evidence>
<feature type="transmembrane region" description="Helical" evidence="1">
    <location>
        <begin position="20"/>
        <end position="43"/>
    </location>
</feature>
<comment type="caution">
    <text evidence="2">The sequence shown here is derived from an EMBL/GenBank/DDBJ whole genome shotgun (WGS) entry which is preliminary data.</text>
</comment>
<dbReference type="AlphaFoldDB" id="B7B9W3"/>
<sequence length="50" mass="5564">MCVNKEYLSVVRGGWEATSSFFAISSVDSSLCVIYSPLFCTFAPHSKNRK</sequence>
<proteinExistence type="predicted"/>
<organism evidence="2 3">
    <name type="scientific">Parabacteroides johnsonii DSM 18315</name>
    <dbReference type="NCBI Taxonomy" id="537006"/>
    <lineage>
        <taxon>Bacteria</taxon>
        <taxon>Pseudomonadati</taxon>
        <taxon>Bacteroidota</taxon>
        <taxon>Bacteroidia</taxon>
        <taxon>Bacteroidales</taxon>
        <taxon>Tannerellaceae</taxon>
        <taxon>Parabacteroides</taxon>
    </lineage>
</organism>